<dbReference type="Gene3D" id="1.10.506.10">
    <property type="entry name" value="GTPase Activation - p120gap, domain 1"/>
    <property type="match status" value="2"/>
</dbReference>
<keyword evidence="2" id="KW-0175">Coiled coil</keyword>
<dbReference type="InterPro" id="IPR008936">
    <property type="entry name" value="Rho_GTPase_activation_prot"/>
</dbReference>
<dbReference type="SMART" id="SM00323">
    <property type="entry name" value="RasGAP"/>
    <property type="match status" value="1"/>
</dbReference>
<dbReference type="PANTHER" id="PTHR10194:SF60">
    <property type="entry name" value="RAS GTPASE-ACTIVATING PROTEIN RASKOL"/>
    <property type="match status" value="1"/>
</dbReference>
<evidence type="ECO:0000256" key="3">
    <source>
        <dbReference type="SAM" id="MobiDB-lite"/>
    </source>
</evidence>
<dbReference type="Pfam" id="PF00616">
    <property type="entry name" value="RasGAP"/>
    <property type="match status" value="1"/>
</dbReference>
<dbReference type="InterPro" id="IPR023152">
    <property type="entry name" value="RasGAP_CS"/>
</dbReference>
<evidence type="ECO:0000256" key="2">
    <source>
        <dbReference type="SAM" id="Coils"/>
    </source>
</evidence>
<dbReference type="PANTHER" id="PTHR10194">
    <property type="entry name" value="RAS GTPASE-ACTIVATING PROTEINS"/>
    <property type="match status" value="1"/>
</dbReference>
<sequence>MGKTDLNLSNLNLNSYLKIEQPIKNESSYAPVHKNDNINKLDQFRCELELSLPFQGRVRVDVKHSVMTVLADEAYDEFYSLLNEKEMKLPKMLTKITLTNPSAIAESLIKVFEKRTSAGTFLKEIVGELIKNTSDSKVIFRSNTLAAKAFEYFLKLTCLPHLHKMLKPIITDMYKGKKCCEMETSRVDEKSLKKNRANLIDLCEQVVNGVCESKHYLPMKLRSIFEVMKQHLKNQFPNDENIVYLGVSSFLFLRFICPAILSPALFGLSNEHPRAKVARDLTLLAKTIQVLANLTTFTAKDSSMCDLNDFITSKQKVLKAFLDEITGRPSDTIDEIPSTHHTRINFGKEMSFLVQNLEENLGALEEAFPNDEMVGRLKAVLEKLNLSISENEGKPESKTESKTETKGESKGTNTESPRNTQINRSKSAGPPKFVITSRASPVSYEMLSNLDVPDTIPDTEKCEVSVTVLQETLVSLKKRYAKLQAKFEQLSESHKTNETVLQNLAKEISILAAEIADTENPGPPPSGRTQNNDT</sequence>
<dbReference type="GO" id="GO:0005096">
    <property type="term" value="F:GTPase activator activity"/>
    <property type="evidence" value="ECO:0007669"/>
    <property type="project" value="UniProtKB-KW"/>
</dbReference>
<feature type="coiled-coil region" evidence="2">
    <location>
        <begin position="466"/>
        <end position="493"/>
    </location>
</feature>
<dbReference type="PROSITE" id="PS50018">
    <property type="entry name" value="RAS_GTPASE_ACTIV_2"/>
    <property type="match status" value="1"/>
</dbReference>
<keyword evidence="1" id="KW-0343">GTPase activation</keyword>
<name>A0A6B2L190_9EUKA</name>
<reference evidence="5" key="1">
    <citation type="journal article" date="2020" name="J. Eukaryot. Microbiol.">
        <title>De novo Sequencing, Assembly and Annotation of the Transcriptome for the Free-Living Testate Amoeba Arcella intermedia.</title>
        <authorList>
            <person name="Ribeiro G.M."/>
            <person name="Porfirio-Sousa A.L."/>
            <person name="Maurer-Alcala X.X."/>
            <person name="Katz L.A."/>
            <person name="Lahr D.J.G."/>
        </authorList>
    </citation>
    <scope>NUCLEOTIDE SEQUENCE</scope>
</reference>
<feature type="compositionally biased region" description="Basic and acidic residues" evidence="3">
    <location>
        <begin position="391"/>
        <end position="409"/>
    </location>
</feature>
<feature type="region of interest" description="Disordered" evidence="3">
    <location>
        <begin position="515"/>
        <end position="534"/>
    </location>
</feature>
<dbReference type="PROSITE" id="PS00509">
    <property type="entry name" value="RAS_GTPASE_ACTIV_1"/>
    <property type="match status" value="1"/>
</dbReference>
<dbReference type="EMBL" id="GIBP01001702">
    <property type="protein sequence ID" value="NDV30671.1"/>
    <property type="molecule type" value="Transcribed_RNA"/>
</dbReference>
<feature type="region of interest" description="Disordered" evidence="3">
    <location>
        <begin position="390"/>
        <end position="434"/>
    </location>
</feature>
<protein>
    <recommendedName>
        <fullName evidence="4">Ras-GAP domain-containing protein</fullName>
    </recommendedName>
</protein>
<evidence type="ECO:0000313" key="5">
    <source>
        <dbReference type="EMBL" id="NDV30671.1"/>
    </source>
</evidence>
<dbReference type="InterPro" id="IPR039360">
    <property type="entry name" value="Ras_GTPase"/>
</dbReference>
<feature type="domain" description="Ras-GAP" evidence="4">
    <location>
        <begin position="100"/>
        <end position="293"/>
    </location>
</feature>
<organism evidence="5">
    <name type="scientific">Arcella intermedia</name>
    <dbReference type="NCBI Taxonomy" id="1963864"/>
    <lineage>
        <taxon>Eukaryota</taxon>
        <taxon>Amoebozoa</taxon>
        <taxon>Tubulinea</taxon>
        <taxon>Elardia</taxon>
        <taxon>Arcellinida</taxon>
        <taxon>Sphaerothecina</taxon>
        <taxon>Arcellidae</taxon>
        <taxon>Arcella</taxon>
    </lineage>
</organism>
<dbReference type="InterPro" id="IPR001936">
    <property type="entry name" value="RasGAP_dom"/>
</dbReference>
<evidence type="ECO:0000259" key="4">
    <source>
        <dbReference type="PROSITE" id="PS50018"/>
    </source>
</evidence>
<dbReference type="SUPFAM" id="SSF48350">
    <property type="entry name" value="GTPase activation domain, GAP"/>
    <property type="match status" value="1"/>
</dbReference>
<evidence type="ECO:0000256" key="1">
    <source>
        <dbReference type="ARBA" id="ARBA00022468"/>
    </source>
</evidence>
<dbReference type="AlphaFoldDB" id="A0A6B2L190"/>
<feature type="compositionally biased region" description="Polar residues" evidence="3">
    <location>
        <begin position="410"/>
        <end position="426"/>
    </location>
</feature>
<accession>A0A6B2L190</accession>
<proteinExistence type="predicted"/>